<gene>
    <name evidence="1" type="ORF">NE237_012358</name>
</gene>
<dbReference type="EMBL" id="JAMYWD010000011">
    <property type="protein sequence ID" value="KAJ4955575.1"/>
    <property type="molecule type" value="Genomic_DNA"/>
</dbReference>
<comment type="caution">
    <text evidence="1">The sequence shown here is derived from an EMBL/GenBank/DDBJ whole genome shotgun (WGS) entry which is preliminary data.</text>
</comment>
<reference evidence="1" key="1">
    <citation type="journal article" date="2023" name="Plant J.">
        <title>The genome of the king protea, Protea cynaroides.</title>
        <authorList>
            <person name="Chang J."/>
            <person name="Duong T.A."/>
            <person name="Schoeman C."/>
            <person name="Ma X."/>
            <person name="Roodt D."/>
            <person name="Barker N."/>
            <person name="Li Z."/>
            <person name="Van de Peer Y."/>
            <person name="Mizrachi E."/>
        </authorList>
    </citation>
    <scope>NUCLEOTIDE SEQUENCE</scope>
    <source>
        <tissue evidence="1">Young leaves</tissue>
    </source>
</reference>
<sequence>MRIRGSSAISSSHAAIYINSLASSSSNSHSSSPSSIDCQTRREGLDILAEAVHFIAGSALPMGVPVTRRRIIIRRKNISEIEKQAEEMNQEKEIRVITKPKKRKRVMALPSKYQDSVLQPWKRQNRRRRSMGMEDDGIV</sequence>
<evidence type="ECO:0000313" key="1">
    <source>
        <dbReference type="EMBL" id="KAJ4955575.1"/>
    </source>
</evidence>
<dbReference type="Proteomes" id="UP001141806">
    <property type="component" value="Unassembled WGS sequence"/>
</dbReference>
<organism evidence="1 2">
    <name type="scientific">Protea cynaroides</name>
    <dbReference type="NCBI Taxonomy" id="273540"/>
    <lineage>
        <taxon>Eukaryota</taxon>
        <taxon>Viridiplantae</taxon>
        <taxon>Streptophyta</taxon>
        <taxon>Embryophyta</taxon>
        <taxon>Tracheophyta</taxon>
        <taxon>Spermatophyta</taxon>
        <taxon>Magnoliopsida</taxon>
        <taxon>Proteales</taxon>
        <taxon>Proteaceae</taxon>
        <taxon>Protea</taxon>
    </lineage>
</organism>
<name>A0A9Q0GXX6_9MAGN</name>
<keyword evidence="2" id="KW-1185">Reference proteome</keyword>
<evidence type="ECO:0000313" key="2">
    <source>
        <dbReference type="Proteomes" id="UP001141806"/>
    </source>
</evidence>
<protein>
    <submittedName>
        <fullName evidence="1">Uncharacterized protein</fullName>
    </submittedName>
</protein>
<accession>A0A9Q0GXX6</accession>
<proteinExistence type="predicted"/>
<dbReference type="OrthoDB" id="1728869at2759"/>
<dbReference type="AlphaFoldDB" id="A0A9Q0GXX6"/>